<keyword evidence="4" id="KW-0067">ATP-binding</keyword>
<dbReference type="KEGG" id="spla:CP981_35200"/>
<dbReference type="CDD" id="cd16936">
    <property type="entry name" value="HATPase_RsbW-like"/>
    <property type="match status" value="1"/>
</dbReference>
<evidence type="ECO:0000313" key="6">
    <source>
        <dbReference type="Proteomes" id="UP000325458"/>
    </source>
</evidence>
<dbReference type="Proteomes" id="UP000194225">
    <property type="component" value="Unassembled WGS sequence"/>
</dbReference>
<organism evidence="4 6">
    <name type="scientific">Streptomyces platensis</name>
    <dbReference type="NCBI Taxonomy" id="58346"/>
    <lineage>
        <taxon>Bacteria</taxon>
        <taxon>Bacillati</taxon>
        <taxon>Actinomycetota</taxon>
        <taxon>Actinomycetes</taxon>
        <taxon>Kitasatosporales</taxon>
        <taxon>Streptomycetaceae</taxon>
        <taxon>Streptomyces</taxon>
    </lineage>
</organism>
<proteinExistence type="predicted"/>
<dbReference type="InterPro" id="IPR036890">
    <property type="entry name" value="HATPase_C_sf"/>
</dbReference>
<name>A0AAE6NN21_STRPT</name>
<dbReference type="AlphaFoldDB" id="A0AAE6NN21"/>
<keyword evidence="1" id="KW-0418">Kinase</keyword>
<keyword evidence="5" id="KW-1185">Reference proteome</keyword>
<dbReference type="RefSeq" id="WP_085922158.1">
    <property type="nucleotide sequence ID" value="NZ_BAABSS010000001.1"/>
</dbReference>
<evidence type="ECO:0000313" key="4">
    <source>
        <dbReference type="EMBL" id="QEV56154.1"/>
    </source>
</evidence>
<keyword evidence="1" id="KW-0723">Serine/threonine-protein kinase</keyword>
<dbReference type="GO" id="GO:0004674">
    <property type="term" value="F:protein serine/threonine kinase activity"/>
    <property type="evidence" value="ECO:0007669"/>
    <property type="project" value="UniProtKB-KW"/>
</dbReference>
<accession>A0AAE6NN21</accession>
<keyword evidence="4" id="KW-0547">Nucleotide-binding</keyword>
<evidence type="ECO:0000313" key="3">
    <source>
        <dbReference type="EMBL" id="OSY48191.1"/>
    </source>
</evidence>
<evidence type="ECO:0000256" key="1">
    <source>
        <dbReference type="ARBA" id="ARBA00022527"/>
    </source>
</evidence>
<dbReference type="InterPro" id="IPR003594">
    <property type="entry name" value="HATPase_dom"/>
</dbReference>
<dbReference type="InterPro" id="IPR050267">
    <property type="entry name" value="Anti-sigma-factor_SerPK"/>
</dbReference>
<sequence length="184" mass="19765">MSASKEHEYWEAGEMSDTVNTALRVDGSALDAVRWECGRASPPAQRAPARPLRAVDHVGRTAPRAVLAGPSREPFVRTCRDFATQVLSRWGVAGTARDSAVLVLDELAVNAVQHGHADTTVVLSRVGDILVVSVADSGAAVPHSRDDTDSDEHGRGLAIIEFLTEWTEVHHTTAGRRVCAALRL</sequence>
<evidence type="ECO:0000259" key="2">
    <source>
        <dbReference type="Pfam" id="PF13581"/>
    </source>
</evidence>
<keyword evidence="1" id="KW-0808">Transferase</keyword>
<dbReference type="EMBL" id="MIGA01000001">
    <property type="protein sequence ID" value="OSY48191.1"/>
    <property type="molecule type" value="Genomic_DNA"/>
</dbReference>
<dbReference type="GO" id="GO:0005524">
    <property type="term" value="F:ATP binding"/>
    <property type="evidence" value="ECO:0007669"/>
    <property type="project" value="UniProtKB-KW"/>
</dbReference>
<dbReference type="PANTHER" id="PTHR35526:SF3">
    <property type="entry name" value="ANTI-SIGMA-F FACTOR RSBW"/>
    <property type="match status" value="1"/>
</dbReference>
<dbReference type="PANTHER" id="PTHR35526">
    <property type="entry name" value="ANTI-SIGMA-F FACTOR RSBW-RELATED"/>
    <property type="match status" value="1"/>
</dbReference>
<dbReference type="Proteomes" id="UP000325458">
    <property type="component" value="Chromosome"/>
</dbReference>
<reference evidence="4 6" key="2">
    <citation type="submission" date="2017-09" db="EMBL/GenBank/DDBJ databases">
        <authorList>
            <person name="Lee N."/>
            <person name="Cho B.-K."/>
        </authorList>
    </citation>
    <scope>NUCLEOTIDE SEQUENCE [LARGE SCALE GENOMIC DNA]</scope>
    <source>
        <strain evidence="4 6">ATCC 23948</strain>
    </source>
</reference>
<evidence type="ECO:0000313" key="5">
    <source>
        <dbReference type="Proteomes" id="UP000194225"/>
    </source>
</evidence>
<dbReference type="GeneID" id="90928471"/>
<protein>
    <submittedName>
        <fullName evidence="4">ATP-binding protein</fullName>
    </submittedName>
</protein>
<dbReference type="EMBL" id="CP023691">
    <property type="protein sequence ID" value="QEV56154.1"/>
    <property type="molecule type" value="Genomic_DNA"/>
</dbReference>
<dbReference type="Gene3D" id="3.30.565.10">
    <property type="entry name" value="Histidine kinase-like ATPase, C-terminal domain"/>
    <property type="match status" value="1"/>
</dbReference>
<dbReference type="SUPFAM" id="SSF55874">
    <property type="entry name" value="ATPase domain of HSP90 chaperone/DNA topoisomerase II/histidine kinase"/>
    <property type="match status" value="1"/>
</dbReference>
<feature type="domain" description="Histidine kinase/HSP90-like ATPase" evidence="2">
    <location>
        <begin position="76"/>
        <end position="180"/>
    </location>
</feature>
<dbReference type="Pfam" id="PF13581">
    <property type="entry name" value="HATPase_c_2"/>
    <property type="match status" value="1"/>
</dbReference>
<reference evidence="3 5" key="1">
    <citation type="submission" date="2016-09" db="EMBL/GenBank/DDBJ databases">
        <title>Streptomyces platensis DSM40041, a candidate organism with high potential of specific P450 cytochromes.</title>
        <authorList>
            <person name="Grumaz C."/>
            <person name="Vainshtein Y."/>
            <person name="Kirstahler P."/>
            <person name="Sohn K."/>
        </authorList>
    </citation>
    <scope>NUCLEOTIDE SEQUENCE [LARGE SCALE GENOMIC DNA]</scope>
    <source>
        <strain evidence="3 5">DSM 40041</strain>
    </source>
</reference>
<gene>
    <name evidence="3" type="ORF">BG653_00068</name>
    <name evidence="4" type="ORF">CP981_35200</name>
</gene>